<reference evidence="17" key="1">
    <citation type="submission" date="2021-05" db="EMBL/GenBank/DDBJ databases">
        <authorList>
            <person name="Tigano A."/>
        </authorList>
    </citation>
    <scope>NUCLEOTIDE SEQUENCE</scope>
</reference>
<dbReference type="GO" id="GO:0008270">
    <property type="term" value="F:zinc ion binding"/>
    <property type="evidence" value="ECO:0007669"/>
    <property type="project" value="UniProtKB-KW"/>
</dbReference>
<evidence type="ECO:0000313" key="18">
    <source>
        <dbReference type="Proteomes" id="UP000677803"/>
    </source>
</evidence>
<dbReference type="PANTHER" id="PTHR11618:SF5">
    <property type="entry name" value="TRANSCRIPTION FACTOR IIIB 50 KDA SUBUNIT"/>
    <property type="match status" value="1"/>
</dbReference>
<evidence type="ECO:0000256" key="10">
    <source>
        <dbReference type="ARBA" id="ARBA00023242"/>
    </source>
</evidence>
<dbReference type="GO" id="GO:0017025">
    <property type="term" value="F:TBP-class protein binding"/>
    <property type="evidence" value="ECO:0007669"/>
    <property type="project" value="InterPro"/>
</dbReference>
<dbReference type="InterPro" id="IPR013137">
    <property type="entry name" value="Znf_TFIIB"/>
</dbReference>
<comment type="similarity">
    <text evidence="2">Belongs to the TFIIB family.</text>
</comment>
<feature type="compositionally biased region" description="Polar residues" evidence="15">
    <location>
        <begin position="323"/>
        <end position="333"/>
    </location>
</feature>
<dbReference type="Gene3D" id="1.10.472.10">
    <property type="entry name" value="Cyclin-like"/>
    <property type="match status" value="2"/>
</dbReference>
<evidence type="ECO:0000256" key="8">
    <source>
        <dbReference type="ARBA" id="ARBA00023159"/>
    </source>
</evidence>
<evidence type="ECO:0000256" key="6">
    <source>
        <dbReference type="ARBA" id="ARBA00022833"/>
    </source>
</evidence>
<evidence type="ECO:0000256" key="14">
    <source>
        <dbReference type="PROSITE-ProRule" id="PRU00469"/>
    </source>
</evidence>
<evidence type="ECO:0000256" key="4">
    <source>
        <dbReference type="ARBA" id="ARBA00022737"/>
    </source>
</evidence>
<dbReference type="InterPro" id="IPR054078">
    <property type="entry name" value="BRF2-like_C"/>
</dbReference>
<feature type="compositionally biased region" description="Polar residues" evidence="15">
    <location>
        <begin position="368"/>
        <end position="381"/>
    </location>
</feature>
<feature type="domain" description="TFIIB-type" evidence="16">
    <location>
        <begin position="6"/>
        <end position="39"/>
    </location>
</feature>
<evidence type="ECO:0000256" key="15">
    <source>
        <dbReference type="SAM" id="MobiDB-lite"/>
    </source>
</evidence>
<keyword evidence="10" id="KW-0539">Nucleus</keyword>
<keyword evidence="4" id="KW-0677">Repeat</keyword>
<dbReference type="SUPFAM" id="SSF57783">
    <property type="entry name" value="Zinc beta-ribbon"/>
    <property type="match status" value="1"/>
</dbReference>
<dbReference type="SUPFAM" id="SSF47954">
    <property type="entry name" value="Cyclin-like"/>
    <property type="match status" value="2"/>
</dbReference>
<evidence type="ECO:0000256" key="1">
    <source>
        <dbReference type="ARBA" id="ARBA00004123"/>
    </source>
</evidence>
<evidence type="ECO:0000256" key="12">
    <source>
        <dbReference type="ARBA" id="ARBA00042630"/>
    </source>
</evidence>
<dbReference type="GO" id="GO:0070897">
    <property type="term" value="P:transcription preinitiation complex assembly"/>
    <property type="evidence" value="ECO:0007669"/>
    <property type="project" value="InterPro"/>
</dbReference>
<dbReference type="GO" id="GO:0005634">
    <property type="term" value="C:nucleus"/>
    <property type="evidence" value="ECO:0007669"/>
    <property type="project" value="UniProtKB-SubCell"/>
</dbReference>
<dbReference type="EMBL" id="CAJRST010003335">
    <property type="protein sequence ID" value="CAG5867416.1"/>
    <property type="molecule type" value="Genomic_DNA"/>
</dbReference>
<evidence type="ECO:0000256" key="11">
    <source>
        <dbReference type="ARBA" id="ARBA00039848"/>
    </source>
</evidence>
<dbReference type="OrthoDB" id="2121711at2759"/>
<dbReference type="AlphaFoldDB" id="A0A8S4ANY5"/>
<dbReference type="InterPro" id="IPR013150">
    <property type="entry name" value="TFIIB_cyclin"/>
</dbReference>
<keyword evidence="18" id="KW-1185">Reference proteome</keyword>
<dbReference type="PANTHER" id="PTHR11618">
    <property type="entry name" value="TRANSCRIPTION INITIATION FACTOR IIB-RELATED"/>
    <property type="match status" value="1"/>
</dbReference>
<dbReference type="InterPro" id="IPR036915">
    <property type="entry name" value="Cyclin-like_sf"/>
</dbReference>
<evidence type="ECO:0000259" key="16">
    <source>
        <dbReference type="PROSITE" id="PS51134"/>
    </source>
</evidence>
<evidence type="ECO:0000256" key="2">
    <source>
        <dbReference type="ARBA" id="ARBA00010857"/>
    </source>
</evidence>
<evidence type="ECO:0000256" key="3">
    <source>
        <dbReference type="ARBA" id="ARBA00022723"/>
    </source>
</evidence>
<keyword evidence="6" id="KW-0862">Zinc</keyword>
<feature type="region of interest" description="Disordered" evidence="15">
    <location>
        <begin position="318"/>
        <end position="384"/>
    </location>
</feature>
<comment type="function">
    <text evidence="13">General activator of RNA polymerase III transcription. Factor exclusively required for RNA polymerase III transcription of genes with promoter elements upstream of the initiation sites. Contributes to the regulation of gene expression; functions as activator in the absence of oxidative stress. Down-regulates expression of target genes in response to oxidative stress. Overexpression protects cells against apoptosis in response to oxidative stress.</text>
</comment>
<dbReference type="Proteomes" id="UP000677803">
    <property type="component" value="Unassembled WGS sequence"/>
</dbReference>
<evidence type="ECO:0000256" key="7">
    <source>
        <dbReference type="ARBA" id="ARBA00023015"/>
    </source>
</evidence>
<dbReference type="InterPro" id="IPR000812">
    <property type="entry name" value="TFIIB"/>
</dbReference>
<keyword evidence="7" id="KW-0805">Transcription regulation</keyword>
<dbReference type="Pfam" id="PF08271">
    <property type="entry name" value="Zn_Ribbon_TF"/>
    <property type="match status" value="1"/>
</dbReference>
<dbReference type="Gene3D" id="2.20.25.10">
    <property type="match status" value="1"/>
</dbReference>
<gene>
    <name evidence="17" type="ORF">MMEN_LOCUS4213</name>
</gene>
<dbReference type="Pfam" id="PF21886">
    <property type="entry name" value="BRF2-like_C_cyclin_rpt"/>
    <property type="match status" value="1"/>
</dbReference>
<evidence type="ECO:0000256" key="13">
    <source>
        <dbReference type="ARBA" id="ARBA00045875"/>
    </source>
</evidence>
<name>A0A8S4ANY5_9TELE</name>
<proteinExistence type="inferred from homology"/>
<comment type="subcellular location">
    <subcellularLocation>
        <location evidence="1">Nucleus</location>
    </subcellularLocation>
</comment>
<sequence>MDMSRAGLSCPGCGSSNIVDDDLYSQAQLVCVDCGSVVSEGTLANEPYGGIEVSYLRTTAVKKRLCANLIKGLERVKELARLLRVRGEIEDLALTYFKQAYEHENFIKVSLQRKEVLAGCCVLLSCRQQNWPVTLGTIGCLLSVDQMVVGALYQEMLKVLNITAPIFNVTDVIESHCQEYKISSLHVPEEMAESSEDLTKRAVALVELAADSWIVTGRQPLPIMMAAIYLAWQSLNPNKHRIKLSLDKFCQMAKVQRHRPALTRVAELKQVLCKLGKEIPWVSERVTPENVLLQVGDILEYRYALLRRALRTHADALEAEGLNTPTGETANPETSERGGQSPDASAVEACAPSAERAEHGGGGDANPDSLSAQSDPQSQDPAANWGKRMLFAPPCVLHAKRRRAEQPELHVTGDEEISDSEIESYIRSPQEVRDFALTQQKLSSPDA</sequence>
<evidence type="ECO:0000256" key="9">
    <source>
        <dbReference type="ARBA" id="ARBA00023163"/>
    </source>
</evidence>
<dbReference type="GO" id="GO:0097550">
    <property type="term" value="C:transcription preinitiation complex"/>
    <property type="evidence" value="ECO:0007669"/>
    <property type="project" value="TreeGrafter"/>
</dbReference>
<keyword evidence="8" id="KW-0010">Activator</keyword>
<keyword evidence="3" id="KW-0479">Metal-binding</keyword>
<keyword evidence="9" id="KW-0804">Transcription</keyword>
<comment type="caution">
    <text evidence="17">The sequence shown here is derived from an EMBL/GenBank/DDBJ whole genome shotgun (WGS) entry which is preliminary data.</text>
</comment>
<dbReference type="PROSITE" id="PS51134">
    <property type="entry name" value="ZF_TFIIB"/>
    <property type="match status" value="1"/>
</dbReference>
<evidence type="ECO:0000256" key="5">
    <source>
        <dbReference type="ARBA" id="ARBA00022771"/>
    </source>
</evidence>
<feature type="compositionally biased region" description="Basic and acidic residues" evidence="15">
    <location>
        <begin position="404"/>
        <end position="413"/>
    </location>
</feature>
<keyword evidence="5 14" id="KW-0863">Zinc-finger</keyword>
<evidence type="ECO:0000313" key="17">
    <source>
        <dbReference type="EMBL" id="CAG5867416.1"/>
    </source>
</evidence>
<organism evidence="17 18">
    <name type="scientific">Menidia menidia</name>
    <name type="common">Atlantic silverside</name>
    <dbReference type="NCBI Taxonomy" id="238744"/>
    <lineage>
        <taxon>Eukaryota</taxon>
        <taxon>Metazoa</taxon>
        <taxon>Chordata</taxon>
        <taxon>Craniata</taxon>
        <taxon>Vertebrata</taxon>
        <taxon>Euteleostomi</taxon>
        <taxon>Actinopterygii</taxon>
        <taxon>Neopterygii</taxon>
        <taxon>Teleostei</taxon>
        <taxon>Neoteleostei</taxon>
        <taxon>Acanthomorphata</taxon>
        <taxon>Ovalentaria</taxon>
        <taxon>Atherinomorphae</taxon>
        <taxon>Atheriniformes</taxon>
        <taxon>Atherinopsidae</taxon>
        <taxon>Menidiinae</taxon>
        <taxon>Menidia</taxon>
    </lineage>
</organism>
<protein>
    <recommendedName>
        <fullName evidence="11">Transcription factor IIIB 50 kDa subunit</fullName>
    </recommendedName>
    <alternativeName>
        <fullName evidence="12">B-related factor 2</fullName>
    </alternativeName>
</protein>
<dbReference type="Pfam" id="PF00382">
    <property type="entry name" value="TFIIB"/>
    <property type="match status" value="1"/>
</dbReference>
<accession>A0A8S4ANY5</accession>
<feature type="region of interest" description="Disordered" evidence="15">
    <location>
        <begin position="401"/>
        <end position="421"/>
    </location>
</feature>